<gene>
    <name evidence="2" type="ORF">E0L32_006136</name>
</gene>
<comment type="caution">
    <text evidence="2">The sequence shown here is derived from an EMBL/GenBank/DDBJ whole genome shotgun (WGS) entry which is preliminary data.</text>
</comment>
<keyword evidence="3" id="KW-1185">Reference proteome</keyword>
<protein>
    <submittedName>
        <fullName evidence="2">Uncharacterized protein</fullName>
    </submittedName>
</protein>
<sequence length="203" mass="21685">MKPDPLQTLQASSYSARSTSSQQQTVPIEDDTTAPPPPYVESRHEDGRSAQAARALAASPSAGGSRANAPRSSHPDWTPIELQDRMSAEPARRTMSSSTSSGYTAQDPMMMKARGQPTKDYSGEPGCCFSDTGGCCFSSTGGCCFSSQEACCFSTTKGCCFSSSEGCCFSDNGACCCNKTGDAEADREWERRLAKNNRCNSRR</sequence>
<feature type="region of interest" description="Disordered" evidence="1">
    <location>
        <begin position="1"/>
        <end position="107"/>
    </location>
</feature>
<dbReference type="AlphaFoldDB" id="A0A507B2V3"/>
<evidence type="ECO:0000313" key="2">
    <source>
        <dbReference type="EMBL" id="TPX13406.1"/>
    </source>
</evidence>
<proteinExistence type="predicted"/>
<feature type="compositionally biased region" description="Basic and acidic residues" evidence="1">
    <location>
        <begin position="82"/>
        <end position="92"/>
    </location>
</feature>
<evidence type="ECO:0000313" key="3">
    <source>
        <dbReference type="Proteomes" id="UP000319257"/>
    </source>
</evidence>
<dbReference type="EMBL" id="SKBQ01000034">
    <property type="protein sequence ID" value="TPX13406.1"/>
    <property type="molecule type" value="Genomic_DNA"/>
</dbReference>
<name>A0A507B2V3_9PEZI</name>
<dbReference type="Proteomes" id="UP000319257">
    <property type="component" value="Unassembled WGS sequence"/>
</dbReference>
<dbReference type="GeneID" id="41973583"/>
<feature type="compositionally biased region" description="Low complexity" evidence="1">
    <location>
        <begin position="49"/>
        <end position="69"/>
    </location>
</feature>
<feature type="compositionally biased region" description="Low complexity" evidence="1">
    <location>
        <begin position="10"/>
        <end position="25"/>
    </location>
</feature>
<accession>A0A507B2V3</accession>
<reference evidence="2 3" key="1">
    <citation type="submission" date="2019-06" db="EMBL/GenBank/DDBJ databases">
        <title>Draft genome sequence of the filamentous fungus Phialemoniopsis curvata isolated from diesel fuel.</title>
        <authorList>
            <person name="Varaljay V.A."/>
            <person name="Lyon W.J."/>
            <person name="Crouch A.L."/>
            <person name="Drake C.E."/>
            <person name="Hollomon J.M."/>
            <person name="Nadeau L.J."/>
            <person name="Nunn H.S."/>
            <person name="Stevenson B.S."/>
            <person name="Bojanowski C.L."/>
            <person name="Crookes-Goodson W.J."/>
        </authorList>
    </citation>
    <scope>NUCLEOTIDE SEQUENCE [LARGE SCALE GENOMIC DNA]</scope>
    <source>
        <strain evidence="2 3">D216</strain>
    </source>
</reference>
<evidence type="ECO:0000256" key="1">
    <source>
        <dbReference type="SAM" id="MobiDB-lite"/>
    </source>
</evidence>
<dbReference type="RefSeq" id="XP_030995117.1">
    <property type="nucleotide sequence ID" value="XM_031140736.1"/>
</dbReference>
<dbReference type="InParanoid" id="A0A507B2V3"/>
<feature type="compositionally biased region" description="Polar residues" evidence="1">
    <location>
        <begin position="94"/>
        <end position="104"/>
    </location>
</feature>
<organism evidence="2 3">
    <name type="scientific">Thyridium curvatum</name>
    <dbReference type="NCBI Taxonomy" id="1093900"/>
    <lineage>
        <taxon>Eukaryota</taxon>
        <taxon>Fungi</taxon>
        <taxon>Dikarya</taxon>
        <taxon>Ascomycota</taxon>
        <taxon>Pezizomycotina</taxon>
        <taxon>Sordariomycetes</taxon>
        <taxon>Sordariomycetidae</taxon>
        <taxon>Thyridiales</taxon>
        <taxon>Thyridiaceae</taxon>
        <taxon>Thyridium</taxon>
    </lineage>
</organism>